<gene>
    <name evidence="8" type="ORF">OENOO_60066</name>
</gene>
<dbReference type="PANTHER" id="PTHR30582:SF2">
    <property type="entry name" value="L,D-TRANSPEPTIDASE YCIB-RELATED"/>
    <property type="match status" value="1"/>
</dbReference>
<evidence type="ECO:0000256" key="6">
    <source>
        <dbReference type="PROSITE-ProRule" id="PRU01373"/>
    </source>
</evidence>
<proteinExistence type="predicted"/>
<dbReference type="Pfam" id="PF03734">
    <property type="entry name" value="YkuD"/>
    <property type="match status" value="1"/>
</dbReference>
<dbReference type="GO" id="GO:0008360">
    <property type="term" value="P:regulation of cell shape"/>
    <property type="evidence" value="ECO:0007669"/>
    <property type="project" value="UniProtKB-UniRule"/>
</dbReference>
<evidence type="ECO:0000256" key="2">
    <source>
        <dbReference type="ARBA" id="ARBA00022679"/>
    </source>
</evidence>
<comment type="caution">
    <text evidence="8">The sequence shown here is derived from an EMBL/GenBank/DDBJ whole genome shotgun (WGS) entry which is preliminary data.</text>
</comment>
<evidence type="ECO:0000313" key="9">
    <source>
        <dbReference type="Proteomes" id="UP000003346"/>
    </source>
</evidence>
<evidence type="ECO:0000259" key="7">
    <source>
        <dbReference type="PROSITE" id="PS52029"/>
    </source>
</evidence>
<dbReference type="InterPro" id="IPR005490">
    <property type="entry name" value="LD_TPept_cat_dom"/>
</dbReference>
<dbReference type="GO" id="GO:0018104">
    <property type="term" value="P:peptidoglycan-protein cross-linking"/>
    <property type="evidence" value="ECO:0007669"/>
    <property type="project" value="TreeGrafter"/>
</dbReference>
<dbReference type="HOGENOM" id="CLU_089260_0_1_9"/>
<name>A0NJX6_OENOE</name>
<comment type="pathway">
    <text evidence="1 6">Cell wall biogenesis; peptidoglycan biosynthesis.</text>
</comment>
<sequence length="216" mass="24901">MIDLALMLKKQRKKIFIYLFLFLVFLSAAGYGINREHYKNQLISSRAKAKKLRDKKKETSFKSRMRAADWQKPSEKASYPVLSKYKNVWIDVSIAKQRVYIKSGNKILYEMYCSTGIDDSTPTGTYKIQKERGTFFYNASSKEGARYWVSWKDNGVYLFHTVPTDKNGKYLVSQAKELGKKPNSHGCVHLSIPDAKWIYKNISQGTKVVVHGTFKA</sequence>
<dbReference type="GO" id="GO:0071555">
    <property type="term" value="P:cell wall organization"/>
    <property type="evidence" value="ECO:0007669"/>
    <property type="project" value="UniProtKB-UniRule"/>
</dbReference>
<dbReference type="PROSITE" id="PS52029">
    <property type="entry name" value="LD_TPASE"/>
    <property type="match status" value="1"/>
</dbReference>
<feature type="active site" description="Nucleophile" evidence="6">
    <location>
        <position position="187"/>
    </location>
</feature>
<keyword evidence="2" id="KW-0808">Transferase</keyword>
<evidence type="ECO:0000256" key="3">
    <source>
        <dbReference type="ARBA" id="ARBA00022960"/>
    </source>
</evidence>
<dbReference type="Proteomes" id="UP000003346">
    <property type="component" value="Unassembled WGS sequence"/>
</dbReference>
<dbReference type="GO" id="GO:0071972">
    <property type="term" value="F:peptidoglycan L,D-transpeptidase activity"/>
    <property type="evidence" value="ECO:0007669"/>
    <property type="project" value="TreeGrafter"/>
</dbReference>
<dbReference type="Gene3D" id="2.40.440.10">
    <property type="entry name" value="L,D-transpeptidase catalytic domain-like"/>
    <property type="match status" value="1"/>
</dbReference>
<evidence type="ECO:0000313" key="8">
    <source>
        <dbReference type="EMBL" id="EAV39244.1"/>
    </source>
</evidence>
<feature type="domain" description="L,D-TPase catalytic" evidence="7">
    <location>
        <begin position="88"/>
        <end position="211"/>
    </location>
</feature>
<protein>
    <submittedName>
        <fullName evidence="8">Cell surface protein, ErfK family</fullName>
    </submittedName>
</protein>
<keyword evidence="4 6" id="KW-0573">Peptidoglycan synthesis</keyword>
<dbReference type="InterPro" id="IPR050979">
    <property type="entry name" value="LD-transpeptidase"/>
</dbReference>
<evidence type="ECO:0000256" key="4">
    <source>
        <dbReference type="ARBA" id="ARBA00022984"/>
    </source>
</evidence>
<dbReference type="AlphaFoldDB" id="A0NJX6"/>
<dbReference type="EMBL" id="AAUV01000055">
    <property type="protein sequence ID" value="EAV39244.1"/>
    <property type="molecule type" value="Genomic_DNA"/>
</dbReference>
<evidence type="ECO:0000256" key="1">
    <source>
        <dbReference type="ARBA" id="ARBA00004752"/>
    </source>
</evidence>
<evidence type="ECO:0000256" key="5">
    <source>
        <dbReference type="ARBA" id="ARBA00023316"/>
    </source>
</evidence>
<keyword evidence="3 6" id="KW-0133">Cell shape</keyword>
<keyword evidence="5 6" id="KW-0961">Cell wall biogenesis/degradation</keyword>
<dbReference type="GO" id="GO:0016740">
    <property type="term" value="F:transferase activity"/>
    <property type="evidence" value="ECO:0007669"/>
    <property type="project" value="UniProtKB-KW"/>
</dbReference>
<dbReference type="PANTHER" id="PTHR30582">
    <property type="entry name" value="L,D-TRANSPEPTIDASE"/>
    <property type="match status" value="1"/>
</dbReference>
<dbReference type="GO" id="GO:0005576">
    <property type="term" value="C:extracellular region"/>
    <property type="evidence" value="ECO:0007669"/>
    <property type="project" value="TreeGrafter"/>
</dbReference>
<dbReference type="UniPathway" id="UPA00219"/>
<feature type="active site" description="Proton donor/acceptor" evidence="6">
    <location>
        <position position="160"/>
    </location>
</feature>
<dbReference type="CDD" id="cd16913">
    <property type="entry name" value="YkuD_like"/>
    <property type="match status" value="1"/>
</dbReference>
<accession>A0NJX6</accession>
<reference evidence="8 9" key="1">
    <citation type="submission" date="2006-11" db="EMBL/GenBank/DDBJ databases">
        <authorList>
            <consortium name="Laboratoire de Microbiologie (Universite Bourgogne)"/>
            <consortium name="GENOME Express"/>
            <consortium name="UMR Oenologie Ampelologie (Universite Bordeaux 2)"/>
            <person name="Guzzo J."/>
        </authorList>
    </citation>
    <scope>NUCLEOTIDE SEQUENCE [LARGE SCALE GENOMIC DNA]</scope>
    <source>
        <strain evidence="8 9">ATCC BAA-1163</strain>
    </source>
</reference>
<organism evidence="8 9">
    <name type="scientific">Oenococcus oeni ATCC BAA-1163</name>
    <dbReference type="NCBI Taxonomy" id="379360"/>
    <lineage>
        <taxon>Bacteria</taxon>
        <taxon>Bacillati</taxon>
        <taxon>Bacillota</taxon>
        <taxon>Bacilli</taxon>
        <taxon>Lactobacillales</taxon>
        <taxon>Lactobacillaceae</taxon>
        <taxon>Oenococcus</taxon>
    </lineage>
</organism>
<dbReference type="InterPro" id="IPR038063">
    <property type="entry name" value="Transpep_catalytic_dom"/>
</dbReference>
<dbReference type="SUPFAM" id="SSF141523">
    <property type="entry name" value="L,D-transpeptidase catalytic domain-like"/>
    <property type="match status" value="1"/>
</dbReference>